<keyword evidence="5" id="KW-0560">Oxidoreductase</keyword>
<sequence>MERRPFSKTRSCPTSLPKEPLLISEDFFAGRETLHTATPSSPHILIIGGGVTGLTTAWLLLDRGYRVTIVSKEWATFGSEQRLTSQIAGALWELPPAGCGPQAVQEKLEMVQKWALESLKIYCKMTESEELAAAFGIKVTMCTSFHTNRIVDDVVKSKKMELVLGSKLEGFHWGMELLDKYGVNVNSHGGLKDAYEHMAPIIDTDVAMSFLMRLVKSKGAQLHTDTIHGDLLDQERHLLRTYHADAIVNATGVMGSETASDNTVYHLRGAVLRVINDGTDFPRVNNAMLVSTESRADGNFKDMAFIVPRNDNILILGSITQPNQWRVDLTPESRDIQDMRKRCEDLLPVLKNARLDPKYPLAQGTRPYRMKNVRVEHETRKTGSGRPSKVVHAYGHGGAGWSLAFGSARQVGRLVDGVLRNKHTAENEIMARL</sequence>
<feature type="binding site" evidence="6">
    <location>
        <position position="366"/>
    </location>
    <ligand>
        <name>D-dopa</name>
        <dbReference type="ChEBI" id="CHEBI:149689"/>
    </ligand>
</feature>
<feature type="binding site" evidence="6">
    <location>
        <position position="251"/>
    </location>
    <ligand>
        <name>FAD</name>
        <dbReference type="ChEBI" id="CHEBI:57692"/>
    </ligand>
</feature>
<organism evidence="8 9">
    <name type="scientific">Coccidioides posadasii RMSCC 3488</name>
    <dbReference type="NCBI Taxonomy" id="454284"/>
    <lineage>
        <taxon>Eukaryota</taxon>
        <taxon>Fungi</taxon>
        <taxon>Dikarya</taxon>
        <taxon>Ascomycota</taxon>
        <taxon>Pezizomycotina</taxon>
        <taxon>Eurotiomycetes</taxon>
        <taxon>Eurotiomycetidae</taxon>
        <taxon>Onygenales</taxon>
        <taxon>Onygenaceae</taxon>
        <taxon>Coccidioides</taxon>
    </lineage>
</organism>
<evidence type="ECO:0000259" key="7">
    <source>
        <dbReference type="Pfam" id="PF01266"/>
    </source>
</evidence>
<protein>
    <recommendedName>
        <fullName evidence="7">FAD dependent oxidoreductase domain-containing protein</fullName>
    </recommendedName>
</protein>
<dbReference type="GO" id="GO:0019478">
    <property type="term" value="P:D-amino acid catabolic process"/>
    <property type="evidence" value="ECO:0007669"/>
    <property type="project" value="TreeGrafter"/>
</dbReference>
<dbReference type="InterPro" id="IPR006181">
    <property type="entry name" value="D-amino_acid_oxidase_CS"/>
</dbReference>
<dbReference type="PROSITE" id="PS00677">
    <property type="entry name" value="DAO"/>
    <property type="match status" value="1"/>
</dbReference>
<dbReference type="PANTHER" id="PTHR11530">
    <property type="entry name" value="D-AMINO ACID OXIDASE"/>
    <property type="match status" value="1"/>
</dbReference>
<dbReference type="InterPro" id="IPR006076">
    <property type="entry name" value="FAD-dep_OxRdtase"/>
</dbReference>
<feature type="binding site" evidence="6">
    <location>
        <position position="398"/>
    </location>
    <ligand>
        <name>D-dopa</name>
        <dbReference type="ChEBI" id="CHEBI:149689"/>
    </ligand>
</feature>
<feature type="domain" description="FAD dependent oxidoreductase" evidence="7">
    <location>
        <begin position="44"/>
        <end position="412"/>
    </location>
</feature>
<dbReference type="PANTHER" id="PTHR11530:SF25">
    <property type="entry name" value="FAD DEPENDENT OXIDOREDUCTASE DOMAIN-CONTAINING PROTEIN"/>
    <property type="match status" value="1"/>
</dbReference>
<evidence type="ECO:0000313" key="8">
    <source>
        <dbReference type="EMBL" id="KMM68747.1"/>
    </source>
</evidence>
<dbReference type="EMBL" id="DS268111">
    <property type="protein sequence ID" value="KMM68747.1"/>
    <property type="molecule type" value="Genomic_DNA"/>
</dbReference>
<evidence type="ECO:0000256" key="2">
    <source>
        <dbReference type="ARBA" id="ARBA00006730"/>
    </source>
</evidence>
<dbReference type="GO" id="GO:0003884">
    <property type="term" value="F:D-amino-acid oxidase activity"/>
    <property type="evidence" value="ECO:0007669"/>
    <property type="project" value="InterPro"/>
</dbReference>
<dbReference type="Gene3D" id="3.40.50.720">
    <property type="entry name" value="NAD(P)-binding Rossmann-like Domain"/>
    <property type="match status" value="1"/>
</dbReference>
<dbReference type="GO" id="GO:0071949">
    <property type="term" value="F:FAD binding"/>
    <property type="evidence" value="ECO:0007669"/>
    <property type="project" value="InterPro"/>
</dbReference>
<gene>
    <name evidence="8" type="ORF">CPAG_05071</name>
</gene>
<evidence type="ECO:0000256" key="6">
    <source>
        <dbReference type="PIRSR" id="PIRSR000189-1"/>
    </source>
</evidence>
<evidence type="ECO:0000256" key="3">
    <source>
        <dbReference type="ARBA" id="ARBA00022630"/>
    </source>
</evidence>
<dbReference type="VEuPathDB" id="FungiDB:CPAG_05071"/>
<proteinExistence type="inferred from homology"/>
<comment type="similarity">
    <text evidence="2">Belongs to the DAMOX/DASOX family.</text>
</comment>
<dbReference type="SUPFAM" id="SSF51971">
    <property type="entry name" value="Nucleotide-binding domain"/>
    <property type="match status" value="1"/>
</dbReference>
<dbReference type="InterPro" id="IPR023209">
    <property type="entry name" value="DAO"/>
</dbReference>
<reference evidence="8 9" key="1">
    <citation type="submission" date="2007-06" db="EMBL/GenBank/DDBJ databases">
        <title>The Genome Sequence of Coccidioides posadasii RMSCC_3488.</title>
        <authorList>
            <consortium name="Coccidioides Genome Resources Consortium"/>
            <consortium name="The Broad Institute Genome Sequencing Platform"/>
            <person name="Henn M.R."/>
            <person name="Sykes S."/>
            <person name="Young S."/>
            <person name="Jaffe D."/>
            <person name="Berlin A."/>
            <person name="Alvarez P."/>
            <person name="Butler J."/>
            <person name="Gnerre S."/>
            <person name="Grabherr M."/>
            <person name="Mauceli E."/>
            <person name="Brockman W."/>
            <person name="Kodira C."/>
            <person name="Alvarado L."/>
            <person name="Zeng Q."/>
            <person name="Crawford M."/>
            <person name="Antoine C."/>
            <person name="Devon K."/>
            <person name="Galgiani J."/>
            <person name="Orsborn K."/>
            <person name="Lewis M.L."/>
            <person name="Nusbaum C."/>
            <person name="Galagan J."/>
            <person name="Birren B."/>
        </authorList>
    </citation>
    <scope>NUCLEOTIDE SEQUENCE [LARGE SCALE GENOMIC DNA]</scope>
    <source>
        <strain evidence="8 9">RMSCC 3488</strain>
    </source>
</reference>
<dbReference type="Gene3D" id="3.30.9.10">
    <property type="entry name" value="D-Amino Acid Oxidase, subunit A, domain 2"/>
    <property type="match status" value="1"/>
</dbReference>
<evidence type="ECO:0000256" key="4">
    <source>
        <dbReference type="ARBA" id="ARBA00022827"/>
    </source>
</evidence>
<dbReference type="PIRSF" id="PIRSF000189">
    <property type="entry name" value="D-aa_oxidase"/>
    <property type="match status" value="1"/>
</dbReference>
<dbReference type="Proteomes" id="UP000054567">
    <property type="component" value="Unassembled WGS sequence"/>
</dbReference>
<dbReference type="OrthoDB" id="2015447at2759"/>
<keyword evidence="4 6" id="KW-0274">FAD</keyword>
<dbReference type="GO" id="GO:0005737">
    <property type="term" value="C:cytoplasm"/>
    <property type="evidence" value="ECO:0007669"/>
    <property type="project" value="TreeGrafter"/>
</dbReference>
<evidence type="ECO:0000256" key="5">
    <source>
        <dbReference type="ARBA" id="ARBA00023002"/>
    </source>
</evidence>
<dbReference type="SUPFAM" id="SSF54373">
    <property type="entry name" value="FAD-linked reductases, C-terminal domain"/>
    <property type="match status" value="1"/>
</dbReference>
<feature type="binding site" evidence="6">
    <location>
        <begin position="84"/>
        <end position="85"/>
    </location>
    <ligand>
        <name>FAD</name>
        <dbReference type="ChEBI" id="CHEBI:57692"/>
    </ligand>
</feature>
<name>A0A0J6IAT9_COCPO</name>
<evidence type="ECO:0000313" key="9">
    <source>
        <dbReference type="Proteomes" id="UP000054567"/>
    </source>
</evidence>
<keyword evidence="3" id="KW-0285">Flavoprotein</keyword>
<evidence type="ECO:0000256" key="1">
    <source>
        <dbReference type="ARBA" id="ARBA00001974"/>
    </source>
</evidence>
<reference evidence="9" key="3">
    <citation type="journal article" date="2010" name="Genome Res.">
        <title>Population genomic sequencing of Coccidioides fungi reveals recent hybridization and transposon control.</title>
        <authorList>
            <person name="Neafsey D.E."/>
            <person name="Barker B.M."/>
            <person name="Sharpton T.J."/>
            <person name="Stajich J.E."/>
            <person name="Park D.J."/>
            <person name="Whiston E."/>
            <person name="Hung C.-Y."/>
            <person name="McMahan C."/>
            <person name="White J."/>
            <person name="Sykes S."/>
            <person name="Heiman D."/>
            <person name="Young S."/>
            <person name="Zeng Q."/>
            <person name="Abouelleil A."/>
            <person name="Aftuck L."/>
            <person name="Bessette D."/>
            <person name="Brown A."/>
            <person name="FitzGerald M."/>
            <person name="Lui A."/>
            <person name="Macdonald J.P."/>
            <person name="Priest M."/>
            <person name="Orbach M.J."/>
            <person name="Galgiani J.N."/>
            <person name="Kirkland T.N."/>
            <person name="Cole G.T."/>
            <person name="Birren B.W."/>
            <person name="Henn M.R."/>
            <person name="Taylor J.W."/>
            <person name="Rounsley S.D."/>
        </authorList>
    </citation>
    <scope>NUCLEOTIDE SEQUENCE [LARGE SCALE GENOMIC DNA]</scope>
    <source>
        <strain evidence="9">RMSCC 3488</strain>
    </source>
</reference>
<accession>A0A0J6IAT9</accession>
<dbReference type="AlphaFoldDB" id="A0A0J6IAT9"/>
<comment type="cofactor">
    <cofactor evidence="1 6">
        <name>FAD</name>
        <dbReference type="ChEBI" id="CHEBI:57692"/>
    </cofactor>
</comment>
<reference evidence="9" key="2">
    <citation type="journal article" date="2009" name="Genome Res.">
        <title>Comparative genomic analyses of the human fungal pathogens Coccidioides and their relatives.</title>
        <authorList>
            <person name="Sharpton T.J."/>
            <person name="Stajich J.E."/>
            <person name="Rounsley S.D."/>
            <person name="Gardner M.J."/>
            <person name="Wortman J.R."/>
            <person name="Jordar V.S."/>
            <person name="Maiti R."/>
            <person name="Kodira C.D."/>
            <person name="Neafsey D.E."/>
            <person name="Zeng Q."/>
            <person name="Hung C.-Y."/>
            <person name="McMahan C."/>
            <person name="Muszewska A."/>
            <person name="Grynberg M."/>
            <person name="Mandel M.A."/>
            <person name="Kellner E.M."/>
            <person name="Barker B.M."/>
            <person name="Galgiani J.N."/>
            <person name="Orbach M.J."/>
            <person name="Kirkland T.N."/>
            <person name="Cole G.T."/>
            <person name="Henn M.R."/>
            <person name="Birren B.W."/>
            <person name="Taylor J.W."/>
        </authorList>
    </citation>
    <scope>NUCLEOTIDE SEQUENCE [LARGE SCALE GENOMIC DNA]</scope>
    <source>
        <strain evidence="9">RMSCC 3488</strain>
    </source>
</reference>
<dbReference type="Pfam" id="PF01266">
    <property type="entry name" value="DAO"/>
    <property type="match status" value="1"/>
</dbReference>